<gene>
    <name evidence="1" type="ORF">METZ01_LOCUS426367</name>
</gene>
<accession>A0A382XR98</accession>
<reference evidence="1" key="1">
    <citation type="submission" date="2018-05" db="EMBL/GenBank/DDBJ databases">
        <authorList>
            <person name="Lanie J.A."/>
            <person name="Ng W.-L."/>
            <person name="Kazmierczak K.M."/>
            <person name="Andrzejewski T.M."/>
            <person name="Davidsen T.M."/>
            <person name="Wayne K.J."/>
            <person name="Tettelin H."/>
            <person name="Glass J.I."/>
            <person name="Rusch D."/>
            <person name="Podicherti R."/>
            <person name="Tsui H.-C.T."/>
            <person name="Winkler M.E."/>
        </authorList>
    </citation>
    <scope>NUCLEOTIDE SEQUENCE</scope>
</reference>
<sequence length="24" mass="2836">FTERAGSPILVENQWSYKRGRLDL</sequence>
<dbReference type="EMBL" id="UINC01169799">
    <property type="protein sequence ID" value="SVD73513.1"/>
    <property type="molecule type" value="Genomic_DNA"/>
</dbReference>
<proteinExistence type="predicted"/>
<feature type="non-terminal residue" evidence="1">
    <location>
        <position position="1"/>
    </location>
</feature>
<organism evidence="1">
    <name type="scientific">marine metagenome</name>
    <dbReference type="NCBI Taxonomy" id="408172"/>
    <lineage>
        <taxon>unclassified sequences</taxon>
        <taxon>metagenomes</taxon>
        <taxon>ecological metagenomes</taxon>
    </lineage>
</organism>
<protein>
    <submittedName>
        <fullName evidence="1">Uncharacterized protein</fullName>
    </submittedName>
</protein>
<evidence type="ECO:0000313" key="1">
    <source>
        <dbReference type="EMBL" id="SVD73513.1"/>
    </source>
</evidence>
<feature type="non-terminal residue" evidence="1">
    <location>
        <position position="24"/>
    </location>
</feature>
<name>A0A382XR98_9ZZZZ</name>
<dbReference type="AlphaFoldDB" id="A0A382XR98"/>